<sequence length="349" mass="39969">MQDTELRSARDHWTDIAKGIGILLVVYGHVARGVFNADLGMDAGWFRLIDDLIYDFHMPLFFWLSGLYLLSSLQKYGAGGLIRSKLDTLLYPYLVWSLLQGSVEVFLSRYTTSQTSMAEVLRLFWQPRAQFWFLYVLFIVFVVAVLLLQRHPARLKAGLLLALAAWWAQNQWQLLFPVDFVASFMLFFLAGTLFQQYRSTFRQHALSVLLISGFSFSTLAWFYHSQLGLHHDSNHWLKLPLSLSGILLVISASMLLERRQASQPGQAGLRTHLTQALLLCGSYSMPIYLMHILSGSGIRIVLKKVFHLQSAPLHLLLGCLFAVLLPLLFYRLRERQGFQWIGLLFTAPR</sequence>
<keyword evidence="4 7" id="KW-0812">Transmembrane</keyword>
<feature type="domain" description="Acyltransferase 3" evidence="8">
    <location>
        <begin position="12"/>
        <end position="331"/>
    </location>
</feature>
<evidence type="ECO:0000313" key="9">
    <source>
        <dbReference type="EMBL" id="MBC3931328.1"/>
    </source>
</evidence>
<evidence type="ECO:0000313" key="10">
    <source>
        <dbReference type="Proteomes" id="UP000654304"/>
    </source>
</evidence>
<keyword evidence="3" id="KW-1003">Cell membrane</keyword>
<dbReference type="PANTHER" id="PTHR40074">
    <property type="entry name" value="O-ACETYLTRANSFERASE WECH"/>
    <property type="match status" value="1"/>
</dbReference>
<feature type="transmembrane region" description="Helical" evidence="7">
    <location>
        <begin position="130"/>
        <end position="148"/>
    </location>
</feature>
<feature type="transmembrane region" description="Helical" evidence="7">
    <location>
        <begin position="174"/>
        <end position="194"/>
    </location>
</feature>
<protein>
    <submittedName>
        <fullName evidence="9">Acyltransferase</fullName>
    </submittedName>
</protein>
<evidence type="ECO:0000256" key="5">
    <source>
        <dbReference type="ARBA" id="ARBA00022989"/>
    </source>
</evidence>
<proteinExistence type="inferred from homology"/>
<evidence type="ECO:0000256" key="1">
    <source>
        <dbReference type="ARBA" id="ARBA00004651"/>
    </source>
</evidence>
<keyword evidence="6 7" id="KW-0472">Membrane</keyword>
<keyword evidence="5 7" id="KW-1133">Transmembrane helix</keyword>
<feature type="transmembrane region" description="Helical" evidence="7">
    <location>
        <begin position="236"/>
        <end position="256"/>
    </location>
</feature>
<name>A0ABR7A356_9BURK</name>
<evidence type="ECO:0000256" key="6">
    <source>
        <dbReference type="ARBA" id="ARBA00023136"/>
    </source>
</evidence>
<feature type="transmembrane region" description="Helical" evidence="7">
    <location>
        <begin position="313"/>
        <end position="330"/>
    </location>
</feature>
<evidence type="ECO:0000259" key="8">
    <source>
        <dbReference type="Pfam" id="PF01757"/>
    </source>
</evidence>
<gene>
    <name evidence="9" type="ORF">H8K43_06550</name>
</gene>
<dbReference type="Pfam" id="PF01757">
    <property type="entry name" value="Acyl_transf_3"/>
    <property type="match status" value="1"/>
</dbReference>
<comment type="caution">
    <text evidence="9">The sequence shown here is derived from an EMBL/GenBank/DDBJ whole genome shotgun (WGS) entry which is preliminary data.</text>
</comment>
<evidence type="ECO:0000256" key="7">
    <source>
        <dbReference type="SAM" id="Phobius"/>
    </source>
</evidence>
<evidence type="ECO:0000256" key="4">
    <source>
        <dbReference type="ARBA" id="ARBA00022692"/>
    </source>
</evidence>
<keyword evidence="10" id="KW-1185">Reference proteome</keyword>
<dbReference type="RefSeq" id="WP_186903104.1">
    <property type="nucleotide sequence ID" value="NZ_JACOGD010000003.1"/>
</dbReference>
<organism evidence="9 10">
    <name type="scientific">Undibacterium curvum</name>
    <dbReference type="NCBI Taxonomy" id="2762294"/>
    <lineage>
        <taxon>Bacteria</taxon>
        <taxon>Pseudomonadati</taxon>
        <taxon>Pseudomonadota</taxon>
        <taxon>Betaproteobacteria</taxon>
        <taxon>Burkholderiales</taxon>
        <taxon>Oxalobacteraceae</taxon>
        <taxon>Undibacterium</taxon>
    </lineage>
</organism>
<dbReference type="EMBL" id="JACOGD010000003">
    <property type="protein sequence ID" value="MBC3931328.1"/>
    <property type="molecule type" value="Genomic_DNA"/>
</dbReference>
<dbReference type="PANTHER" id="PTHR40074:SF2">
    <property type="entry name" value="O-ACETYLTRANSFERASE WECH"/>
    <property type="match status" value="1"/>
</dbReference>
<keyword evidence="9" id="KW-0012">Acyltransferase</keyword>
<evidence type="ECO:0000256" key="2">
    <source>
        <dbReference type="ARBA" id="ARBA00007400"/>
    </source>
</evidence>
<comment type="similarity">
    <text evidence="2">Belongs to the acyltransferase 3 family.</text>
</comment>
<dbReference type="InterPro" id="IPR002656">
    <property type="entry name" value="Acyl_transf_3_dom"/>
</dbReference>
<reference evidence="9 10" key="1">
    <citation type="submission" date="2020-08" db="EMBL/GenBank/DDBJ databases">
        <title>Novel species isolated from subtropical streams in China.</title>
        <authorList>
            <person name="Lu H."/>
        </authorList>
    </citation>
    <scope>NUCLEOTIDE SEQUENCE [LARGE SCALE GENOMIC DNA]</scope>
    <source>
        <strain evidence="9 10">CY22W</strain>
    </source>
</reference>
<comment type="subcellular location">
    <subcellularLocation>
        <location evidence="1">Cell membrane</location>
        <topology evidence="1">Multi-pass membrane protein</topology>
    </subcellularLocation>
</comment>
<accession>A0ABR7A356</accession>
<feature type="transmembrane region" description="Helical" evidence="7">
    <location>
        <begin position="52"/>
        <end position="70"/>
    </location>
</feature>
<feature type="transmembrane region" description="Helical" evidence="7">
    <location>
        <begin position="206"/>
        <end position="224"/>
    </location>
</feature>
<feature type="transmembrane region" description="Helical" evidence="7">
    <location>
        <begin position="12"/>
        <end position="32"/>
    </location>
</feature>
<keyword evidence="9" id="KW-0808">Transferase</keyword>
<dbReference type="Proteomes" id="UP000654304">
    <property type="component" value="Unassembled WGS sequence"/>
</dbReference>
<feature type="transmembrane region" description="Helical" evidence="7">
    <location>
        <begin position="276"/>
        <end position="293"/>
    </location>
</feature>
<dbReference type="GO" id="GO:0016746">
    <property type="term" value="F:acyltransferase activity"/>
    <property type="evidence" value="ECO:0007669"/>
    <property type="project" value="UniProtKB-KW"/>
</dbReference>
<evidence type="ECO:0000256" key="3">
    <source>
        <dbReference type="ARBA" id="ARBA00022475"/>
    </source>
</evidence>